<feature type="transmembrane region" description="Helical" evidence="1">
    <location>
        <begin position="107"/>
        <end position="127"/>
    </location>
</feature>
<protein>
    <recommendedName>
        <fullName evidence="3">DUF3169 family protein</fullName>
    </recommendedName>
</protein>
<dbReference type="EMBL" id="CACRST010000023">
    <property type="protein sequence ID" value="VYT22545.1"/>
    <property type="molecule type" value="Genomic_DNA"/>
</dbReference>
<keyword evidence="1" id="KW-1133">Transmembrane helix</keyword>
<keyword evidence="1" id="KW-0472">Membrane</keyword>
<accession>A0A6N2UV63</accession>
<gene>
    <name evidence="2" type="ORF">BGLFYP119_00019</name>
</gene>
<dbReference type="RefSeq" id="WP_156354792.1">
    <property type="nucleotide sequence ID" value="NZ_CACRST010000023.1"/>
</dbReference>
<proteinExistence type="predicted"/>
<dbReference type="AlphaFoldDB" id="A0A6N2UV63"/>
<feature type="transmembrane region" description="Helical" evidence="1">
    <location>
        <begin position="139"/>
        <end position="158"/>
    </location>
</feature>
<feature type="transmembrane region" description="Helical" evidence="1">
    <location>
        <begin position="235"/>
        <end position="257"/>
    </location>
</feature>
<feature type="transmembrane region" description="Helical" evidence="1">
    <location>
        <begin position="14"/>
        <end position="36"/>
    </location>
</feature>
<evidence type="ECO:0000256" key="1">
    <source>
        <dbReference type="SAM" id="Phobius"/>
    </source>
</evidence>
<name>A0A6N2UV63_9FIRM</name>
<sequence length="265" mass="30404">MKTAENKKNYNMKFALKMLFWMAVGGVLGLAVVWFGTQTKLVGRFFEDLALFVQNLMIPMTVVITAGGIIIGEVILKKMRAMTEKILHAEDEECDELEYQEERIASFGLNISNLAMALSILVVSMGYSGKYLGNSDKNAMNFMVAIIIFVICFFYEGIWQMRYVKVIQLSRPEFNDTDPSSRKFQKQWLERCDEAEKEQIYESSYHTYLFLAKALPIAMVFAMLANLLYDTGVFAVVLLALIWVASTVYYTHSCIAYRKKKIIRK</sequence>
<feature type="transmembrane region" description="Helical" evidence="1">
    <location>
        <begin position="207"/>
        <end position="229"/>
    </location>
</feature>
<feature type="transmembrane region" description="Helical" evidence="1">
    <location>
        <begin position="56"/>
        <end position="76"/>
    </location>
</feature>
<evidence type="ECO:0000313" key="2">
    <source>
        <dbReference type="EMBL" id="VYT22545.1"/>
    </source>
</evidence>
<dbReference type="InterPro" id="IPR021509">
    <property type="entry name" value="DUF3169"/>
</dbReference>
<keyword evidence="1" id="KW-0812">Transmembrane</keyword>
<reference evidence="2" key="1">
    <citation type="submission" date="2019-11" db="EMBL/GenBank/DDBJ databases">
        <authorList>
            <person name="Feng L."/>
        </authorList>
    </citation>
    <scope>NUCLEOTIDE SEQUENCE</scope>
    <source>
        <strain evidence="2">BgluceraseaLFYP119</strain>
    </source>
</reference>
<dbReference type="Pfam" id="PF11368">
    <property type="entry name" value="DUF3169"/>
    <property type="match status" value="1"/>
</dbReference>
<organism evidence="2">
    <name type="scientific">Blautia glucerasea</name>
    <dbReference type="NCBI Taxonomy" id="536633"/>
    <lineage>
        <taxon>Bacteria</taxon>
        <taxon>Bacillati</taxon>
        <taxon>Bacillota</taxon>
        <taxon>Clostridia</taxon>
        <taxon>Lachnospirales</taxon>
        <taxon>Lachnospiraceae</taxon>
        <taxon>Blautia</taxon>
    </lineage>
</organism>
<evidence type="ECO:0008006" key="3">
    <source>
        <dbReference type="Google" id="ProtNLM"/>
    </source>
</evidence>